<dbReference type="InterPro" id="IPR013317">
    <property type="entry name" value="DnaA_dom"/>
</dbReference>
<accession>A0A066ZXZ8</accession>
<evidence type="ECO:0000259" key="1">
    <source>
        <dbReference type="Pfam" id="PF00308"/>
    </source>
</evidence>
<dbReference type="STRING" id="28885.EI16_01425"/>
<comment type="caution">
    <text evidence="3">The sequence shown here is derived from an EMBL/GenBank/DDBJ whole genome shotgun (WGS) entry which is preliminary data.</text>
</comment>
<dbReference type="EMBL" id="JMIU01000001">
    <property type="protein sequence ID" value="KDN95000.1"/>
    <property type="molecule type" value="Genomic_DNA"/>
</dbReference>
<dbReference type="Gene3D" id="3.40.50.300">
    <property type="entry name" value="P-loop containing nucleotide triphosphate hydrolases"/>
    <property type="match status" value="1"/>
</dbReference>
<name>A0A066ZXZ8_HYDMR</name>
<dbReference type="SUPFAM" id="SSF52540">
    <property type="entry name" value="P-loop containing nucleoside triphosphate hydrolases"/>
    <property type="match status" value="1"/>
</dbReference>
<evidence type="ECO:0000259" key="2">
    <source>
        <dbReference type="Pfam" id="PF22688"/>
    </source>
</evidence>
<dbReference type="Pfam" id="PF00308">
    <property type="entry name" value="Bac_DnaA"/>
    <property type="match status" value="1"/>
</dbReference>
<dbReference type="Gene3D" id="1.10.8.60">
    <property type="match status" value="1"/>
</dbReference>
<dbReference type="PANTHER" id="PTHR30050:SF5">
    <property type="entry name" value="DNAA REGULATORY INACTIVATOR HDA"/>
    <property type="match status" value="1"/>
</dbReference>
<gene>
    <name evidence="3" type="ORF">EI16_01425</name>
</gene>
<dbReference type="Proteomes" id="UP000027341">
    <property type="component" value="Unassembled WGS sequence"/>
</dbReference>
<feature type="domain" description="Chromosomal replication initiator protein DnaA ATPAse" evidence="1">
    <location>
        <begin position="60"/>
        <end position="178"/>
    </location>
</feature>
<dbReference type="GO" id="GO:0006270">
    <property type="term" value="P:DNA replication initiation"/>
    <property type="evidence" value="ECO:0007669"/>
    <property type="project" value="TreeGrafter"/>
</dbReference>
<reference evidence="3 4" key="1">
    <citation type="submission" date="2014-04" db="EMBL/GenBank/DDBJ databases">
        <title>Draft genome sequence of Hydrogenovibrio marinus MH-110, a model organism for aerobic H2 metabolism.</title>
        <authorList>
            <person name="Cha H.J."/>
            <person name="Jo B.H."/>
            <person name="Hwang B.H."/>
        </authorList>
    </citation>
    <scope>NUCLEOTIDE SEQUENCE [LARGE SCALE GENOMIC DNA]</scope>
    <source>
        <strain evidence="3 4">MH-110</strain>
    </source>
</reference>
<evidence type="ECO:0000313" key="4">
    <source>
        <dbReference type="Proteomes" id="UP000027341"/>
    </source>
</evidence>
<dbReference type="Pfam" id="PF22688">
    <property type="entry name" value="Hda_lid"/>
    <property type="match status" value="1"/>
</dbReference>
<keyword evidence="4" id="KW-1185">Reference proteome</keyword>
<sequence>MYAQLPLKIELKDEARFSTYVCESGGLQNTLSALQSALGGMDKNTHGPSESSVLGTKACCFIGPMGVGKTHLLQAACRFQIENQADAAKQNSVRSFGASVYLPLGDVTLPFVPMVLDGMEQVDLVCVDDIDLVIGQEDWELALANLLMKSKNMGHAVFFASNQPIHEWTIITKELASAMVNVLPIPLESITTDKALVDALQKHAEMLGFHLSVEVCNYLIKQYSKNLQELLAVLGLLAEASIVQKRRVTLPFAKQILMPKFD</sequence>
<dbReference type="AlphaFoldDB" id="A0A066ZXZ8"/>
<dbReference type="InterPro" id="IPR055199">
    <property type="entry name" value="Hda_lid"/>
</dbReference>
<evidence type="ECO:0000313" key="3">
    <source>
        <dbReference type="EMBL" id="KDN95000.1"/>
    </source>
</evidence>
<feature type="domain" description="Hda lid" evidence="2">
    <location>
        <begin position="193"/>
        <end position="257"/>
    </location>
</feature>
<dbReference type="PANTHER" id="PTHR30050">
    <property type="entry name" value="CHROMOSOMAL REPLICATION INITIATOR PROTEIN DNAA"/>
    <property type="match status" value="1"/>
</dbReference>
<protein>
    <submittedName>
        <fullName evidence="3">Uncharacterized protein</fullName>
    </submittedName>
</protein>
<dbReference type="InterPro" id="IPR027417">
    <property type="entry name" value="P-loop_NTPase"/>
</dbReference>
<organism evidence="3 4">
    <name type="scientific">Hydrogenovibrio marinus</name>
    <dbReference type="NCBI Taxonomy" id="28885"/>
    <lineage>
        <taxon>Bacteria</taxon>
        <taxon>Pseudomonadati</taxon>
        <taxon>Pseudomonadota</taxon>
        <taxon>Gammaproteobacteria</taxon>
        <taxon>Thiotrichales</taxon>
        <taxon>Piscirickettsiaceae</taxon>
        <taxon>Hydrogenovibrio</taxon>
    </lineage>
</organism>
<dbReference type="GO" id="GO:0032297">
    <property type="term" value="P:negative regulation of DNA-templated DNA replication initiation"/>
    <property type="evidence" value="ECO:0007669"/>
    <property type="project" value="TreeGrafter"/>
</dbReference>
<proteinExistence type="predicted"/>